<evidence type="ECO:0000256" key="5">
    <source>
        <dbReference type="ARBA" id="ARBA00022771"/>
    </source>
</evidence>
<evidence type="ECO:0000256" key="7">
    <source>
        <dbReference type="SAM" id="MobiDB-lite"/>
    </source>
</evidence>
<feature type="zinc finger region" description="FLZ-type" evidence="6">
    <location>
        <begin position="81"/>
        <end position="125"/>
    </location>
</feature>
<feature type="compositionally biased region" description="Basic and acidic residues" evidence="7">
    <location>
        <begin position="37"/>
        <end position="57"/>
    </location>
</feature>
<keyword evidence="10" id="KW-1185">Reference proteome</keyword>
<evidence type="ECO:0000313" key="9">
    <source>
        <dbReference type="EMBL" id="KAK1361695.1"/>
    </source>
</evidence>
<feature type="compositionally biased region" description="Low complexity" evidence="7">
    <location>
        <begin position="127"/>
        <end position="137"/>
    </location>
</feature>
<reference evidence="9" key="2">
    <citation type="submission" date="2023-05" db="EMBL/GenBank/DDBJ databases">
        <authorList>
            <person name="Schelkunov M.I."/>
        </authorList>
    </citation>
    <scope>NUCLEOTIDE SEQUENCE</scope>
    <source>
        <strain evidence="9">Hsosn_3</strain>
        <tissue evidence="9">Leaf</tissue>
    </source>
</reference>
<feature type="region of interest" description="Disordered" evidence="7">
    <location>
        <begin position="118"/>
        <end position="151"/>
    </location>
</feature>
<feature type="compositionally biased region" description="Basic and acidic residues" evidence="7">
    <location>
        <begin position="1"/>
        <end position="10"/>
    </location>
</feature>
<evidence type="ECO:0000256" key="6">
    <source>
        <dbReference type="PROSITE-ProRule" id="PRU01131"/>
    </source>
</evidence>
<dbReference type="AlphaFoldDB" id="A0AAD8M4F6"/>
<keyword evidence="3" id="KW-0963">Cytoplasm</keyword>
<evidence type="ECO:0000256" key="3">
    <source>
        <dbReference type="ARBA" id="ARBA00022490"/>
    </source>
</evidence>
<gene>
    <name evidence="9" type="ORF">POM88_046169</name>
</gene>
<keyword evidence="4" id="KW-0479">Metal-binding</keyword>
<comment type="similarity">
    <text evidence="2">Belongs to the FLZ family.</text>
</comment>
<reference evidence="9" key="1">
    <citation type="submission" date="2023-02" db="EMBL/GenBank/DDBJ databases">
        <title>Genome of toxic invasive species Heracleum sosnowskyi carries increased number of genes despite the absence of recent whole-genome duplications.</title>
        <authorList>
            <person name="Schelkunov M."/>
            <person name="Shtratnikova V."/>
            <person name="Makarenko M."/>
            <person name="Klepikova A."/>
            <person name="Omelchenko D."/>
            <person name="Novikova G."/>
            <person name="Obukhova E."/>
            <person name="Bogdanov V."/>
            <person name="Penin A."/>
            <person name="Logacheva M."/>
        </authorList>
    </citation>
    <scope>NUCLEOTIDE SEQUENCE</scope>
    <source>
        <strain evidence="9">Hsosn_3</strain>
        <tissue evidence="9">Leaf</tissue>
    </source>
</reference>
<dbReference type="Proteomes" id="UP001237642">
    <property type="component" value="Unassembled WGS sequence"/>
</dbReference>
<evidence type="ECO:0000256" key="4">
    <source>
        <dbReference type="ARBA" id="ARBA00022723"/>
    </source>
</evidence>
<dbReference type="PANTHER" id="PTHR33059">
    <property type="entry name" value="FCS-LIKE ZINC FINGER 5"/>
    <property type="match status" value="1"/>
</dbReference>
<comment type="subcellular location">
    <subcellularLocation>
        <location evidence="1">Cytoplasm</location>
    </subcellularLocation>
</comment>
<evidence type="ECO:0000313" key="10">
    <source>
        <dbReference type="Proteomes" id="UP001237642"/>
    </source>
</evidence>
<organism evidence="9 10">
    <name type="scientific">Heracleum sosnowskyi</name>
    <dbReference type="NCBI Taxonomy" id="360622"/>
    <lineage>
        <taxon>Eukaryota</taxon>
        <taxon>Viridiplantae</taxon>
        <taxon>Streptophyta</taxon>
        <taxon>Embryophyta</taxon>
        <taxon>Tracheophyta</taxon>
        <taxon>Spermatophyta</taxon>
        <taxon>Magnoliopsida</taxon>
        <taxon>eudicotyledons</taxon>
        <taxon>Gunneridae</taxon>
        <taxon>Pentapetalae</taxon>
        <taxon>asterids</taxon>
        <taxon>campanulids</taxon>
        <taxon>Apiales</taxon>
        <taxon>Apiaceae</taxon>
        <taxon>Apioideae</taxon>
        <taxon>apioid superclade</taxon>
        <taxon>Tordylieae</taxon>
        <taxon>Tordyliinae</taxon>
        <taxon>Heracleum</taxon>
    </lineage>
</organism>
<keyword evidence="5" id="KW-0862">Zinc</keyword>
<feature type="compositionally biased region" description="Polar residues" evidence="7">
    <location>
        <begin position="11"/>
        <end position="36"/>
    </location>
</feature>
<dbReference type="Pfam" id="PF04570">
    <property type="entry name" value="zf-FLZ"/>
    <property type="match status" value="1"/>
</dbReference>
<feature type="region of interest" description="Disordered" evidence="7">
    <location>
        <begin position="1"/>
        <end position="57"/>
    </location>
</feature>
<dbReference type="PROSITE" id="PS51795">
    <property type="entry name" value="ZF_FLZ"/>
    <property type="match status" value="1"/>
</dbReference>
<sequence>MELGRKEFRRTTSLTEITVNLTAGKQPTSNSPATPKNEQRKSHQEGEWSESPRDYTRMRRRSINIPTPQNYSNTYTDDTPSFLTTCSLCQRRLPPGRDIFMYRGDAAYCSVECREDQMEHDERKEQSSSIINSPSASLAKDHEFDFGAPSF</sequence>
<dbReference type="PANTHER" id="PTHR33059:SF4">
    <property type="entry name" value="FCS-LIKE ZINC FINGER 5"/>
    <property type="match status" value="1"/>
</dbReference>
<name>A0AAD8M4F6_9APIA</name>
<protein>
    <submittedName>
        <fullName evidence="9">FLZ-type domain-containing protein</fullName>
    </submittedName>
</protein>
<feature type="domain" description="FLZ-type" evidence="8">
    <location>
        <begin position="81"/>
        <end position="125"/>
    </location>
</feature>
<evidence type="ECO:0000256" key="1">
    <source>
        <dbReference type="ARBA" id="ARBA00004496"/>
    </source>
</evidence>
<dbReference type="EMBL" id="JAUIZM010000010">
    <property type="protein sequence ID" value="KAK1361695.1"/>
    <property type="molecule type" value="Genomic_DNA"/>
</dbReference>
<comment type="caution">
    <text evidence="9">The sequence shown here is derived from an EMBL/GenBank/DDBJ whole genome shotgun (WGS) entry which is preliminary data.</text>
</comment>
<evidence type="ECO:0000259" key="8">
    <source>
        <dbReference type="PROSITE" id="PS51795"/>
    </source>
</evidence>
<proteinExistence type="inferred from homology"/>
<dbReference type="GO" id="GO:0005737">
    <property type="term" value="C:cytoplasm"/>
    <property type="evidence" value="ECO:0007669"/>
    <property type="project" value="UniProtKB-SubCell"/>
</dbReference>
<keyword evidence="5" id="KW-0863">Zinc-finger</keyword>
<dbReference type="InterPro" id="IPR007650">
    <property type="entry name" value="Zf-FLZ_dom"/>
</dbReference>
<dbReference type="GO" id="GO:0008270">
    <property type="term" value="F:zinc ion binding"/>
    <property type="evidence" value="ECO:0007669"/>
    <property type="project" value="UniProtKB-KW"/>
</dbReference>
<accession>A0AAD8M4F6</accession>
<evidence type="ECO:0000256" key="2">
    <source>
        <dbReference type="ARBA" id="ARBA00009374"/>
    </source>
</evidence>